<organism evidence="8 9">
    <name type="scientific">Halodesulfovibrio spirochaetisodalis</name>
    <dbReference type="NCBI Taxonomy" id="1560234"/>
    <lineage>
        <taxon>Bacteria</taxon>
        <taxon>Pseudomonadati</taxon>
        <taxon>Thermodesulfobacteriota</taxon>
        <taxon>Desulfovibrionia</taxon>
        <taxon>Desulfovibrionales</taxon>
        <taxon>Desulfovibrionaceae</taxon>
        <taxon>Halodesulfovibrio</taxon>
    </lineage>
</organism>
<dbReference type="GO" id="GO:0005886">
    <property type="term" value="C:plasma membrane"/>
    <property type="evidence" value="ECO:0007669"/>
    <property type="project" value="UniProtKB-SubCell"/>
</dbReference>
<keyword evidence="9" id="KW-1185">Reference proteome</keyword>
<dbReference type="Pfam" id="PF03279">
    <property type="entry name" value="Lip_A_acyltrans"/>
    <property type="match status" value="1"/>
</dbReference>
<name>A0A1B7XBI0_9BACT</name>
<evidence type="ECO:0008006" key="10">
    <source>
        <dbReference type="Google" id="ProtNLM"/>
    </source>
</evidence>
<dbReference type="GO" id="GO:0016746">
    <property type="term" value="F:acyltransferase activity"/>
    <property type="evidence" value="ECO:0007669"/>
    <property type="project" value="UniProtKB-KW"/>
</dbReference>
<keyword evidence="2" id="KW-1003">Cell membrane</keyword>
<reference evidence="8 9" key="1">
    <citation type="submission" date="2015-01" db="EMBL/GenBank/DDBJ databases">
        <title>Desulfovibrio sp. JC271 draft genome sequence.</title>
        <authorList>
            <person name="Shivani Y."/>
            <person name="Subhash Y."/>
            <person name="Sasikala C."/>
            <person name="Ramana C.V."/>
        </authorList>
    </citation>
    <scope>NUCLEOTIDE SEQUENCE [LARGE SCALE GENOMIC DNA]</scope>
    <source>
        <strain evidence="8 9">JC271</strain>
    </source>
</reference>
<evidence type="ECO:0000256" key="3">
    <source>
        <dbReference type="ARBA" id="ARBA00022519"/>
    </source>
</evidence>
<feature type="transmembrane region" description="Helical" evidence="7">
    <location>
        <begin position="27"/>
        <end position="54"/>
    </location>
</feature>
<evidence type="ECO:0000256" key="1">
    <source>
        <dbReference type="ARBA" id="ARBA00004533"/>
    </source>
</evidence>
<comment type="subcellular location">
    <subcellularLocation>
        <location evidence="1">Cell inner membrane</location>
    </subcellularLocation>
</comment>
<keyword evidence="7" id="KW-0812">Transmembrane</keyword>
<dbReference type="OrthoDB" id="9808633at2"/>
<keyword evidence="4" id="KW-0808">Transferase</keyword>
<gene>
    <name evidence="8" type="ORF">SP90_10720</name>
</gene>
<dbReference type="GO" id="GO:0009247">
    <property type="term" value="P:glycolipid biosynthetic process"/>
    <property type="evidence" value="ECO:0007669"/>
    <property type="project" value="UniProtKB-ARBA"/>
</dbReference>
<evidence type="ECO:0000313" key="8">
    <source>
        <dbReference type="EMBL" id="OBQ50108.1"/>
    </source>
</evidence>
<dbReference type="RefSeq" id="WP_066855727.1">
    <property type="nucleotide sequence ID" value="NZ_JXMS01000018.1"/>
</dbReference>
<dbReference type="InterPro" id="IPR004960">
    <property type="entry name" value="LipA_acyltrans"/>
</dbReference>
<dbReference type="PANTHER" id="PTHR30606:SF10">
    <property type="entry name" value="PHOSPHATIDYLINOSITOL MANNOSIDE ACYLTRANSFERASE"/>
    <property type="match status" value="1"/>
</dbReference>
<keyword evidence="3" id="KW-0997">Cell inner membrane</keyword>
<evidence type="ECO:0000256" key="5">
    <source>
        <dbReference type="ARBA" id="ARBA00023136"/>
    </source>
</evidence>
<protein>
    <recommendedName>
        <fullName evidence="10">Lipid A biosynthesis acyltransferase</fullName>
    </recommendedName>
</protein>
<dbReference type="AlphaFoldDB" id="A0A1B7XBI0"/>
<dbReference type="CDD" id="cd07984">
    <property type="entry name" value="LPLAT_LABLAT-like"/>
    <property type="match status" value="1"/>
</dbReference>
<comment type="caution">
    <text evidence="8">The sequence shown here is derived from an EMBL/GenBank/DDBJ whole genome shotgun (WGS) entry which is preliminary data.</text>
</comment>
<dbReference type="PATRIC" id="fig|1560234.3.peg.999"/>
<evidence type="ECO:0000256" key="4">
    <source>
        <dbReference type="ARBA" id="ARBA00022679"/>
    </source>
</evidence>
<evidence type="ECO:0000256" key="7">
    <source>
        <dbReference type="SAM" id="Phobius"/>
    </source>
</evidence>
<keyword evidence="6" id="KW-0012">Acyltransferase</keyword>
<dbReference type="EMBL" id="JXMS01000018">
    <property type="protein sequence ID" value="OBQ50108.1"/>
    <property type="molecule type" value="Genomic_DNA"/>
</dbReference>
<sequence length="306" mass="34454">MTRKATSNQSAQTWSSKSLASHWQHEFFYLLIQFCGRWPAYIFSYIVVLCYVLFVPEVHRRSSYYIGKRFPKANKLARWYHVWRLCQNMAIALIDKAAIGIRGTEEFTYSLKGLEELKELQAQGNGLILLTAHAGSWQASLGGLDLLETPVHVMMYRGEGDVDIPYFEFTARHNINVIPAEDTMGSVIAVAAALRKNELVAIMGDRIFPPTAYTASVDFLGDSALFPTAAYKIAQSTQAPVALLLTRKIGASQMELSVAHILTVPKSAKNNFTPYAQEVAHALEDYVQTTPYQFYNFFDLWSTTNE</sequence>
<evidence type="ECO:0000256" key="2">
    <source>
        <dbReference type="ARBA" id="ARBA00022475"/>
    </source>
</evidence>
<dbReference type="Proteomes" id="UP000091979">
    <property type="component" value="Unassembled WGS sequence"/>
</dbReference>
<evidence type="ECO:0000256" key="6">
    <source>
        <dbReference type="ARBA" id="ARBA00023315"/>
    </source>
</evidence>
<keyword evidence="7" id="KW-1133">Transmembrane helix</keyword>
<accession>A0A1B7XBI0</accession>
<proteinExistence type="predicted"/>
<evidence type="ECO:0000313" key="9">
    <source>
        <dbReference type="Proteomes" id="UP000091979"/>
    </source>
</evidence>
<dbReference type="STRING" id="1560234.SP90_10720"/>
<dbReference type="PANTHER" id="PTHR30606">
    <property type="entry name" value="LIPID A BIOSYNTHESIS LAUROYL ACYLTRANSFERASE"/>
    <property type="match status" value="1"/>
</dbReference>
<keyword evidence="5 7" id="KW-0472">Membrane</keyword>